<accession>A0A7W5E3Z6</accession>
<dbReference type="Proteomes" id="UP000536179">
    <property type="component" value="Unassembled WGS sequence"/>
</dbReference>
<gene>
    <name evidence="1" type="ORF">FHS27_004741</name>
</gene>
<reference evidence="1 2" key="1">
    <citation type="submission" date="2020-08" db="EMBL/GenBank/DDBJ databases">
        <title>Genomic Encyclopedia of Type Strains, Phase III (KMG-III): the genomes of soil and plant-associated and newly described type strains.</title>
        <authorList>
            <person name="Whitman W."/>
        </authorList>
    </citation>
    <scope>NUCLEOTIDE SEQUENCE [LARGE SCALE GENOMIC DNA]</scope>
    <source>
        <strain evidence="1 2">CECT 8075</strain>
    </source>
</reference>
<organism evidence="1 2">
    <name type="scientific">Aporhodopirellula rubra</name>
    <dbReference type="NCBI Taxonomy" id="980271"/>
    <lineage>
        <taxon>Bacteria</taxon>
        <taxon>Pseudomonadati</taxon>
        <taxon>Planctomycetota</taxon>
        <taxon>Planctomycetia</taxon>
        <taxon>Pirellulales</taxon>
        <taxon>Pirellulaceae</taxon>
        <taxon>Aporhodopirellula</taxon>
    </lineage>
</organism>
<protein>
    <submittedName>
        <fullName evidence="1">Lipid-binding SYLF domain-containing protein</fullName>
    </submittedName>
</protein>
<keyword evidence="2" id="KW-1185">Reference proteome</keyword>
<dbReference type="AlphaFoldDB" id="A0A7W5E3Z6"/>
<comment type="caution">
    <text evidence="1">The sequence shown here is derived from an EMBL/GenBank/DDBJ whole genome shotgun (WGS) entry which is preliminary data.</text>
</comment>
<evidence type="ECO:0000313" key="1">
    <source>
        <dbReference type="EMBL" id="MBB3208907.1"/>
    </source>
</evidence>
<sequence length="73" mass="7973">MSDTQKPIAVVYSMGKQKCSFSGKSAEGAVVSFADKSVTREFLSWPMIRKLLAFKEKANAQPEPSGGHAERQP</sequence>
<dbReference type="EMBL" id="JACHXU010000019">
    <property type="protein sequence ID" value="MBB3208907.1"/>
    <property type="molecule type" value="Genomic_DNA"/>
</dbReference>
<dbReference type="RefSeq" id="WP_184307321.1">
    <property type="nucleotide sequence ID" value="NZ_JACHXU010000019.1"/>
</dbReference>
<name>A0A7W5E3Z6_9BACT</name>
<evidence type="ECO:0000313" key="2">
    <source>
        <dbReference type="Proteomes" id="UP000536179"/>
    </source>
</evidence>
<proteinExistence type="predicted"/>